<dbReference type="GO" id="GO:0004177">
    <property type="term" value="F:aminopeptidase activity"/>
    <property type="evidence" value="ECO:0007669"/>
    <property type="project" value="UniProtKB-KW"/>
</dbReference>
<keyword evidence="1" id="KW-0378">Hydrolase</keyword>
<dbReference type="EMBL" id="JBGCUO010000001">
    <property type="protein sequence ID" value="MEY1662506.1"/>
    <property type="molecule type" value="Genomic_DNA"/>
</dbReference>
<dbReference type="PIRSF" id="PIRSF029285">
    <property type="entry name" value="Aminopept"/>
    <property type="match status" value="1"/>
</dbReference>
<name>A0ABV4AL60_9GAMM</name>
<dbReference type="InterPro" id="IPR014553">
    <property type="entry name" value="Aminopept"/>
</dbReference>
<keyword evidence="2" id="KW-1185">Reference proteome</keyword>
<accession>A0ABV4AL60</accession>
<proteinExistence type="predicted"/>
<organism evidence="1 2">
    <name type="scientific">Isoalcanivorax beigongshangi</name>
    <dbReference type="NCBI Taxonomy" id="3238810"/>
    <lineage>
        <taxon>Bacteria</taxon>
        <taxon>Pseudomonadati</taxon>
        <taxon>Pseudomonadota</taxon>
        <taxon>Gammaproteobacteria</taxon>
        <taxon>Oceanospirillales</taxon>
        <taxon>Alcanivoracaceae</taxon>
        <taxon>Isoalcanivorax</taxon>
    </lineage>
</organism>
<dbReference type="Proteomes" id="UP001562065">
    <property type="component" value="Unassembled WGS sequence"/>
</dbReference>
<sequence>MRALLLVLPLWLVGCQSLGYYPHLAGGHLALMRARVPLEQARLEQPPEVAAALAEVAALRQFAAIEMGLPVGDAYRHYVPLQRPWVVWNLVAAPADQLAPVQWCYPLIGCASYRGFFDPARAERSAARWQAQGLEVYGGGAIAYSTLGWFDDPVTTPMLAGNSWDRAQLLFHELTHRRLYVPGDTAFNESLATAVGREGARRFSARQGVGVAPLPGAEAARTQVLEWVAHARQTLQTLYQSQPDAEALEAGKRAVQQQLRQRYAEALPQQPALAAWQRWFAGPLNNAQLASLQDYTQWVPAFDRLLLQCGGRWSCFWTGVDQLATLSPAARSAALSRLTDPESTDD</sequence>
<dbReference type="RefSeq" id="WP_369455740.1">
    <property type="nucleotide sequence ID" value="NZ_JBGCUO010000001.1"/>
</dbReference>
<comment type="caution">
    <text evidence="1">The sequence shown here is derived from an EMBL/GenBank/DDBJ whole genome shotgun (WGS) entry which is preliminary data.</text>
</comment>
<evidence type="ECO:0000313" key="2">
    <source>
        <dbReference type="Proteomes" id="UP001562065"/>
    </source>
</evidence>
<dbReference type="PROSITE" id="PS51257">
    <property type="entry name" value="PROKAR_LIPOPROTEIN"/>
    <property type="match status" value="1"/>
</dbReference>
<evidence type="ECO:0000313" key="1">
    <source>
        <dbReference type="EMBL" id="MEY1662506.1"/>
    </source>
</evidence>
<reference evidence="1 2" key="1">
    <citation type="submission" date="2024-07" db="EMBL/GenBank/DDBJ databases">
        <authorList>
            <person name="Ren Q."/>
        </authorList>
    </citation>
    <scope>NUCLEOTIDE SEQUENCE [LARGE SCALE GENOMIC DNA]</scope>
    <source>
        <strain evidence="1 2">REN37</strain>
    </source>
</reference>
<dbReference type="EC" id="3.4.11.-" evidence="1"/>
<keyword evidence="1" id="KW-0031">Aminopeptidase</keyword>
<gene>
    <name evidence="1" type="ORF">AB5I84_10140</name>
</gene>
<protein>
    <submittedName>
        <fullName evidence="1">Aminopeptidase</fullName>
        <ecNumber evidence="1">3.4.11.-</ecNumber>
    </submittedName>
</protein>
<dbReference type="Pfam" id="PF10023">
    <property type="entry name" value="Aminopep"/>
    <property type="match status" value="1"/>
</dbReference>
<keyword evidence="1" id="KW-0645">Protease</keyword>